<keyword evidence="2" id="KW-1185">Reference proteome</keyword>
<gene>
    <name evidence="1" type="ORF">I872_07730</name>
</gene>
<dbReference type="Proteomes" id="UP000013306">
    <property type="component" value="Chromosome"/>
</dbReference>
<protein>
    <submittedName>
        <fullName evidence="1">Uncharacterized protein</fullName>
    </submittedName>
</protein>
<sequence length="98" mass="11499">MNAPIPEYWKAAFLADTLEDRKAVILGVWGKYLAKELSNTILYLQTYLTEIELMKLVKNILFYILFLVTRLKKQLSMKGKIHCQNQNLVRNLTVRLKI</sequence>
<reference evidence="1 2" key="1">
    <citation type="journal article" date="2013" name="Genome Announc.">
        <title>Complete Genome Sequence of an Oral Commensal, Streptococcus oligofermentans Strain AS 1.3089.</title>
        <authorList>
            <person name="Tong H."/>
            <person name="Shang N."/>
            <person name="Liu L."/>
            <person name="Wang X."/>
            <person name="Cai J."/>
            <person name="Dong X."/>
        </authorList>
    </citation>
    <scope>NUCLEOTIDE SEQUENCE [LARGE SCALE GENOMIC DNA]</scope>
    <source>
        <strain evidence="1 2">AS 1.3089</strain>
    </source>
</reference>
<accession>A0ABM5NLK9</accession>
<evidence type="ECO:0000313" key="1">
    <source>
        <dbReference type="EMBL" id="AGK71626.1"/>
    </source>
</evidence>
<evidence type="ECO:0000313" key="2">
    <source>
        <dbReference type="Proteomes" id="UP000013306"/>
    </source>
</evidence>
<organism evidence="1 2">
    <name type="scientific">Streptococcus cristatus AS 1.3089</name>
    <dbReference type="NCBI Taxonomy" id="1302863"/>
    <lineage>
        <taxon>Bacteria</taxon>
        <taxon>Bacillati</taxon>
        <taxon>Bacillota</taxon>
        <taxon>Bacilli</taxon>
        <taxon>Lactobacillales</taxon>
        <taxon>Streptococcaceae</taxon>
        <taxon>Streptococcus</taxon>
    </lineage>
</organism>
<dbReference type="EMBL" id="CP004409">
    <property type="protein sequence ID" value="AGK71626.1"/>
    <property type="molecule type" value="Genomic_DNA"/>
</dbReference>
<name>A0ABM5NLK9_STRCR</name>
<proteinExistence type="predicted"/>